<dbReference type="Proteomes" id="UP000199705">
    <property type="component" value="Unassembled WGS sequence"/>
</dbReference>
<name>A0A1G7Y8X7_9SPHI</name>
<gene>
    <name evidence="2" type="ORF">SAMN05192573_105301</name>
</gene>
<feature type="transmembrane region" description="Helical" evidence="1">
    <location>
        <begin position="142"/>
        <end position="167"/>
    </location>
</feature>
<evidence type="ECO:0000256" key="1">
    <source>
        <dbReference type="SAM" id="Phobius"/>
    </source>
</evidence>
<keyword evidence="3" id="KW-1185">Reference proteome</keyword>
<protein>
    <recommendedName>
        <fullName evidence="4">DUF4199 domain-containing protein</fullName>
    </recommendedName>
</protein>
<sequence>MKKNVFVFGSISGLIIAATGGISGALCYNNPNFQGNMWVGYGSMLLAFSLIFVAIKNYRDKYNEGIISFGKAFMIGLYIVLITSTVYVIVWLIEFYNFYPDFMTKYVAHILREAKANGATATELKQQEASMAGYVNMYKSPFGVIVLTYMEILPVGLVIALIAALILKRKDASPQLATN</sequence>
<keyword evidence="1" id="KW-0812">Transmembrane</keyword>
<dbReference type="STRING" id="551996.SAMN05192573_105301"/>
<keyword evidence="1" id="KW-0472">Membrane</keyword>
<feature type="transmembrane region" description="Helical" evidence="1">
    <location>
        <begin position="75"/>
        <end position="93"/>
    </location>
</feature>
<dbReference type="InterPro" id="IPR025250">
    <property type="entry name" value="DUF4199"/>
</dbReference>
<dbReference type="AlphaFoldDB" id="A0A1G7Y8X7"/>
<reference evidence="3" key="1">
    <citation type="submission" date="2016-10" db="EMBL/GenBank/DDBJ databases">
        <authorList>
            <person name="Varghese N."/>
            <person name="Submissions S."/>
        </authorList>
    </citation>
    <scope>NUCLEOTIDE SEQUENCE [LARGE SCALE GENOMIC DNA]</scope>
    <source>
        <strain evidence="3">Gh-67</strain>
    </source>
</reference>
<keyword evidence="1" id="KW-1133">Transmembrane helix</keyword>
<dbReference type="Pfam" id="PF13858">
    <property type="entry name" value="DUF4199"/>
    <property type="match status" value="1"/>
</dbReference>
<feature type="transmembrane region" description="Helical" evidence="1">
    <location>
        <begin position="37"/>
        <end position="55"/>
    </location>
</feature>
<evidence type="ECO:0000313" key="3">
    <source>
        <dbReference type="Proteomes" id="UP000199705"/>
    </source>
</evidence>
<dbReference type="EMBL" id="FNCG01000005">
    <property type="protein sequence ID" value="SDG92773.1"/>
    <property type="molecule type" value="Genomic_DNA"/>
</dbReference>
<evidence type="ECO:0008006" key="4">
    <source>
        <dbReference type="Google" id="ProtNLM"/>
    </source>
</evidence>
<dbReference type="RefSeq" id="WP_091167603.1">
    <property type="nucleotide sequence ID" value="NZ_FNCG01000005.1"/>
</dbReference>
<evidence type="ECO:0000313" key="2">
    <source>
        <dbReference type="EMBL" id="SDG92773.1"/>
    </source>
</evidence>
<proteinExistence type="predicted"/>
<accession>A0A1G7Y8X7</accession>
<organism evidence="2 3">
    <name type="scientific">Mucilaginibacter gossypii</name>
    <dbReference type="NCBI Taxonomy" id="551996"/>
    <lineage>
        <taxon>Bacteria</taxon>
        <taxon>Pseudomonadati</taxon>
        <taxon>Bacteroidota</taxon>
        <taxon>Sphingobacteriia</taxon>
        <taxon>Sphingobacteriales</taxon>
        <taxon>Sphingobacteriaceae</taxon>
        <taxon>Mucilaginibacter</taxon>
    </lineage>
</organism>